<keyword evidence="3" id="KW-1185">Reference proteome</keyword>
<feature type="compositionally biased region" description="Basic and acidic residues" evidence="1">
    <location>
        <begin position="18"/>
        <end position="36"/>
    </location>
</feature>
<feature type="region of interest" description="Disordered" evidence="1">
    <location>
        <begin position="121"/>
        <end position="153"/>
    </location>
</feature>
<proteinExistence type="predicted"/>
<dbReference type="AlphaFoldDB" id="A0AAV0YW12"/>
<gene>
    <name evidence="2" type="ORF">VFH_I411520</name>
</gene>
<dbReference type="EMBL" id="OX451736">
    <property type="protein sequence ID" value="CAI8589816.1"/>
    <property type="molecule type" value="Genomic_DNA"/>
</dbReference>
<dbReference type="PANTHER" id="PTHR35277">
    <property type="entry name" value="OS09G0363700 PROTEIN"/>
    <property type="match status" value="1"/>
</dbReference>
<feature type="region of interest" description="Disordered" evidence="1">
    <location>
        <begin position="1"/>
        <end position="40"/>
    </location>
</feature>
<dbReference type="Proteomes" id="UP001157006">
    <property type="component" value="Chromosome 1L"/>
</dbReference>
<reference evidence="2 3" key="1">
    <citation type="submission" date="2023-01" db="EMBL/GenBank/DDBJ databases">
        <authorList>
            <person name="Kreplak J."/>
        </authorList>
    </citation>
    <scope>NUCLEOTIDE SEQUENCE [LARGE SCALE GENOMIC DNA]</scope>
</reference>
<feature type="compositionally biased region" description="Basic and acidic residues" evidence="1">
    <location>
        <begin position="121"/>
        <end position="137"/>
    </location>
</feature>
<feature type="region of interest" description="Disordered" evidence="1">
    <location>
        <begin position="67"/>
        <end position="103"/>
    </location>
</feature>
<name>A0AAV0YW12_VICFA</name>
<evidence type="ECO:0000313" key="3">
    <source>
        <dbReference type="Proteomes" id="UP001157006"/>
    </source>
</evidence>
<evidence type="ECO:0000256" key="1">
    <source>
        <dbReference type="SAM" id="MobiDB-lite"/>
    </source>
</evidence>
<organism evidence="2 3">
    <name type="scientific">Vicia faba</name>
    <name type="common">Broad bean</name>
    <name type="synonym">Faba vulgaris</name>
    <dbReference type="NCBI Taxonomy" id="3906"/>
    <lineage>
        <taxon>Eukaryota</taxon>
        <taxon>Viridiplantae</taxon>
        <taxon>Streptophyta</taxon>
        <taxon>Embryophyta</taxon>
        <taxon>Tracheophyta</taxon>
        <taxon>Spermatophyta</taxon>
        <taxon>Magnoliopsida</taxon>
        <taxon>eudicotyledons</taxon>
        <taxon>Gunneridae</taxon>
        <taxon>Pentapetalae</taxon>
        <taxon>rosids</taxon>
        <taxon>fabids</taxon>
        <taxon>Fabales</taxon>
        <taxon>Fabaceae</taxon>
        <taxon>Papilionoideae</taxon>
        <taxon>50 kb inversion clade</taxon>
        <taxon>NPAAA clade</taxon>
        <taxon>Hologalegina</taxon>
        <taxon>IRL clade</taxon>
        <taxon>Fabeae</taxon>
        <taxon>Vicia</taxon>
    </lineage>
</organism>
<protein>
    <submittedName>
        <fullName evidence="2">Uncharacterized protein</fullName>
    </submittedName>
</protein>
<evidence type="ECO:0000313" key="2">
    <source>
        <dbReference type="EMBL" id="CAI8589816.1"/>
    </source>
</evidence>
<dbReference type="PANTHER" id="PTHR35277:SF7">
    <property type="entry name" value="BNAC03G13190D PROTEIN"/>
    <property type="match status" value="1"/>
</dbReference>
<accession>A0AAV0YW12</accession>
<sequence>MKESTKSPSEAKGPNLVEKAKEEFEAILHPHHHSDIDENTLLDDVKAPNVFERAKEEFQAIAQVFHHNKDEASTHDIRNGNQTAESNHKHEISSSSSETKAKEGNIFLKAKAEIKSAIHHFDKSKQHRHDKETHGMNDDIDENTPINEVKGPNVFERVKEEFEAVLQAIHPKKET</sequence>
<feature type="compositionally biased region" description="Basic and acidic residues" evidence="1">
    <location>
        <begin position="67"/>
        <end position="78"/>
    </location>
</feature>